<organism evidence="3 4">
    <name type="scientific">Paralvinella palmiformis</name>
    <dbReference type="NCBI Taxonomy" id="53620"/>
    <lineage>
        <taxon>Eukaryota</taxon>
        <taxon>Metazoa</taxon>
        <taxon>Spiralia</taxon>
        <taxon>Lophotrochozoa</taxon>
        <taxon>Annelida</taxon>
        <taxon>Polychaeta</taxon>
        <taxon>Sedentaria</taxon>
        <taxon>Canalipalpata</taxon>
        <taxon>Terebellida</taxon>
        <taxon>Terebelliformia</taxon>
        <taxon>Alvinellidae</taxon>
        <taxon>Paralvinella</taxon>
    </lineage>
</organism>
<proteinExistence type="predicted"/>
<feature type="region of interest" description="Disordered" evidence="1">
    <location>
        <begin position="397"/>
        <end position="429"/>
    </location>
</feature>
<gene>
    <name evidence="3" type="ORF">LSH36_340g06043</name>
</gene>
<dbReference type="PANTHER" id="PTHR28541">
    <property type="entry name" value="DDB1- AND CUL4-ASSOCIATED FACTOR 15"/>
    <property type="match status" value="1"/>
</dbReference>
<dbReference type="PANTHER" id="PTHR28541:SF1">
    <property type="entry name" value="DDB1- AND CUL4-ASSOCIATED FACTOR 15"/>
    <property type="match status" value="1"/>
</dbReference>
<reference evidence="3" key="1">
    <citation type="journal article" date="2023" name="Mol. Biol. Evol.">
        <title>Third-Generation Sequencing Reveals the Adaptive Role of the Epigenome in Three Deep-Sea Polychaetes.</title>
        <authorList>
            <person name="Perez M."/>
            <person name="Aroh O."/>
            <person name="Sun Y."/>
            <person name="Lan Y."/>
            <person name="Juniper S.K."/>
            <person name="Young C.R."/>
            <person name="Angers B."/>
            <person name="Qian P.Y."/>
        </authorList>
    </citation>
    <scope>NUCLEOTIDE SEQUENCE</scope>
    <source>
        <strain evidence="3">P08H-3</strain>
    </source>
</reference>
<feature type="compositionally biased region" description="Polar residues" evidence="1">
    <location>
        <begin position="281"/>
        <end position="297"/>
    </location>
</feature>
<dbReference type="InterPro" id="IPR032734">
    <property type="entry name" value="DCAF15_WD40"/>
</dbReference>
<comment type="caution">
    <text evidence="3">The sequence shown here is derived from an EMBL/GenBank/DDBJ whole genome shotgun (WGS) entry which is preliminary data.</text>
</comment>
<protein>
    <recommendedName>
        <fullName evidence="2">DDB1- and CUL4-associated factor 15 WD40 repeat-containing domain-containing protein</fullName>
    </recommendedName>
</protein>
<dbReference type="AlphaFoldDB" id="A0AAD9JFL7"/>
<evidence type="ECO:0000313" key="3">
    <source>
        <dbReference type="EMBL" id="KAK2152086.1"/>
    </source>
</evidence>
<evidence type="ECO:0000313" key="4">
    <source>
        <dbReference type="Proteomes" id="UP001208570"/>
    </source>
</evidence>
<dbReference type="EMBL" id="JAODUP010000340">
    <property type="protein sequence ID" value="KAK2152086.1"/>
    <property type="molecule type" value="Genomic_DNA"/>
</dbReference>
<feature type="region of interest" description="Disordered" evidence="1">
    <location>
        <begin position="281"/>
        <end position="309"/>
    </location>
</feature>
<feature type="region of interest" description="Disordered" evidence="1">
    <location>
        <begin position="324"/>
        <end position="363"/>
    </location>
</feature>
<feature type="compositionally biased region" description="Polar residues" evidence="1">
    <location>
        <begin position="337"/>
        <end position="352"/>
    </location>
</feature>
<evidence type="ECO:0000259" key="2">
    <source>
        <dbReference type="Pfam" id="PF14939"/>
    </source>
</evidence>
<feature type="compositionally biased region" description="Basic and acidic residues" evidence="1">
    <location>
        <begin position="298"/>
        <end position="309"/>
    </location>
</feature>
<dbReference type="CDD" id="cd20913">
    <property type="entry name" value="DCAF15-CTD"/>
    <property type="match status" value="1"/>
</dbReference>
<feature type="domain" description="DDB1- and CUL4-associated factor 15 WD40 repeat-containing" evidence="2">
    <location>
        <begin position="53"/>
        <end position="260"/>
    </location>
</feature>
<dbReference type="Pfam" id="PF14939">
    <property type="entry name" value="DCAF15_WD40"/>
    <property type="match status" value="1"/>
</dbReference>
<dbReference type="GO" id="GO:0080008">
    <property type="term" value="C:Cul4-RING E3 ubiquitin ligase complex"/>
    <property type="evidence" value="ECO:0007669"/>
    <property type="project" value="TreeGrafter"/>
</dbReference>
<name>A0AAD9JFL7_9ANNE</name>
<dbReference type="GO" id="GO:0016567">
    <property type="term" value="P:protein ubiquitination"/>
    <property type="evidence" value="ECO:0007669"/>
    <property type="project" value="InterPro"/>
</dbReference>
<accession>A0AAD9JFL7</accession>
<dbReference type="CDD" id="cd20917">
    <property type="entry name" value="DCAF15-NTD"/>
    <property type="match status" value="1"/>
</dbReference>
<dbReference type="InterPro" id="IPR047319">
    <property type="entry name" value="DCAF15_C"/>
</dbReference>
<sequence length="775" mass="86564">MEDAEGGLPRHLNKSSNFCGRIGTKLPNNPVARLQYRELGGTHRLHNYHRSVTSQIYNKLPARLACPLRNLVDEVTLDEGHVFLGFTKNGHFVLSYTLHVEADEHTAYPIYVFRLHFWRFIPYKKLKKVGEVRLFGEEEIQQDLFIAVCEWPTDDTRIVIHGYCAPSDSEKHQCYVTVTAVPPVGPCDDCNQLAILHAQHGYQGSLSAVPARCLNHAFTVHTKYELAPPYPSFVPKVFLKLDGVVVVNTGDSLIAMSVDIEDNHGGFGFGLYSPRVTRSMSNLSTASSNPSDDQMSLDSHERLSDAKPLEDVCEFSTEPLLNVLGGSPCSNPGPHRTPSTPKDATNNPTEVQMRSPPFRERHASTGKENLLSVSLGSPSDSASSTARLTRSLDVYNFEGSTPKKEEDSGTEGFCDTGPDSDGSGSLPVKPVRTTLSFTGFQQGARMQNTTEEILLQNASMDSQPLVDLEENGPFEKPSAIPRLQNRESASTTHGTQRCLSALSLIPPESLSFGKGLALSPGYGKWEQGGSSTCSSCVSSPIILQSESQCFTYSVRRYIESYNLGRPDSPVDVEDDFNLAYHSLLPLEVHGANYCPMKLLNKQMCVAQTPYVVVKQLTLDIEHYLGETIRQCADWWKRYLAFTDYDVQIVEVCPETSEVIALVFALIRARPPKENKHVHGVRTMPKLYRTCCKLIWNLKTGSYNTLEVDDLLEVNQGELMRKRWHPGQRMCEVLQRRFSVPNSYYQSVHVFTNHSVFRGQSLKLLLDPHHYVAIFL</sequence>
<keyword evidence="4" id="KW-1185">Reference proteome</keyword>
<dbReference type="InterPro" id="IPR038914">
    <property type="entry name" value="DCAF15"/>
</dbReference>
<evidence type="ECO:0000256" key="1">
    <source>
        <dbReference type="SAM" id="MobiDB-lite"/>
    </source>
</evidence>
<dbReference type="Proteomes" id="UP001208570">
    <property type="component" value="Unassembled WGS sequence"/>
</dbReference>